<comment type="caution">
    <text evidence="3">The sequence shown here is derived from an EMBL/GenBank/DDBJ whole genome shotgun (WGS) entry which is preliminary data.</text>
</comment>
<gene>
    <name evidence="3" type="ORF">Cboi02_000392500</name>
</gene>
<reference evidence="3" key="1">
    <citation type="submission" date="2023-04" db="EMBL/GenBank/DDBJ databases">
        <title>Candida boidinii NBRC 10035.</title>
        <authorList>
            <person name="Ichikawa N."/>
            <person name="Sato H."/>
            <person name="Tonouchi N."/>
        </authorList>
    </citation>
    <scope>NUCLEOTIDE SEQUENCE</scope>
    <source>
        <strain evidence="3">NBRC 10035</strain>
    </source>
</reference>
<dbReference type="PANTHER" id="PTHR14374:SF0">
    <property type="entry name" value="TRAFFICKING PROTEIN PARTICLE COMPLEX SUBUNIT 11"/>
    <property type="match status" value="1"/>
</dbReference>
<evidence type="ECO:0000256" key="1">
    <source>
        <dbReference type="SAM" id="MobiDB-lite"/>
    </source>
</evidence>
<sequence length="821" mass="93542">MDKYPQELSTILAPLIVVQGLDTSSIQGPSINENNENDKLFKYLQRNGEKVNRALPAVDSSTSSEFVQRLQDHNIGDTVWSDSTLTKSTNSTCSYRIKYVTEEHLLFPIKAPLINSSETHSGSSSSEPSSPISLQKSTTNSFSDIEKLHSILSPFNPESSIYQDGILDIEWVKKYLNYIPFLFISVHELQAIDETDANVIEQADNNLANEINIIKEQITRRGINFVSIVISSKSSLLNPDLEGRIDLIRKSTNLNGKNGLLFLPSVTIREYGIFVNNLMYSIKSMVNDFYTNIEKKLRKKFALTKFPINYNSLAWTSRISLKFAIISELRNSITLTQNNGDVSGNTSIGVRSMEVSYEQLVNYARSMGNITDKSWNQLRFWLDFTGFHITRCYLLLGETNLAYKKFDIHIQNIVSLLPMRKISSKSFTFSGWLSIQFSWLAELVSLAPDTIIPIERALQPSITSTKWYQGSGNGGDVQQQFGGVGGALMMPQPGYLFLQSISLLRRRKLGADNYSSKKIEIVDSYLGIKDQLNYDYSSELIKLLKKALDCFGRAKITKFNRAESFIYFQLGEEYYFLKNYGLAMNNYIVALSIFKNEKWSLITSCILMRMYKCSLNMENYRDATLYYHYLCTIKNELLPYNINSIVDPIQEFPKKLPSVMLKTDNDNKLFEASILFSHINCSFSDKLNFQIKIKPYTNNLIESFKIDSLMITFTNNLKPIYLAHDENDGVAKFLSIIDQFKLEKVNVDEDDGIVDAFTGSFNGNFGDNKMTRVLELLIDSEKVSVYTIDKIVLRGKVNNSISIVYSIPIKFSPKNQRLLFH</sequence>
<accession>A0A9W6T593</accession>
<dbReference type="Proteomes" id="UP001165120">
    <property type="component" value="Unassembled WGS sequence"/>
</dbReference>
<protein>
    <submittedName>
        <fullName evidence="3">Unnamed protein product</fullName>
    </submittedName>
</protein>
<dbReference type="AlphaFoldDB" id="A0A9W6T593"/>
<dbReference type="PANTHER" id="PTHR14374">
    <property type="entry name" value="FOIE GRAS"/>
    <property type="match status" value="1"/>
</dbReference>
<dbReference type="Pfam" id="PF11817">
    <property type="entry name" value="Foie-gras_1"/>
    <property type="match status" value="1"/>
</dbReference>
<organism evidence="3 4">
    <name type="scientific">Candida boidinii</name>
    <name type="common">Yeast</name>
    <dbReference type="NCBI Taxonomy" id="5477"/>
    <lineage>
        <taxon>Eukaryota</taxon>
        <taxon>Fungi</taxon>
        <taxon>Dikarya</taxon>
        <taxon>Ascomycota</taxon>
        <taxon>Saccharomycotina</taxon>
        <taxon>Pichiomycetes</taxon>
        <taxon>Pichiales</taxon>
        <taxon>Pichiaceae</taxon>
        <taxon>Ogataea</taxon>
        <taxon>Ogataea/Candida clade</taxon>
    </lineage>
</organism>
<dbReference type="InterPro" id="IPR011990">
    <property type="entry name" value="TPR-like_helical_dom_sf"/>
</dbReference>
<dbReference type="InterPro" id="IPR021773">
    <property type="entry name" value="TPC11"/>
</dbReference>
<proteinExistence type="predicted"/>
<feature type="domain" description="Trafficking protein particle complex subunit 11" evidence="2">
    <location>
        <begin position="375"/>
        <end position="625"/>
    </location>
</feature>
<evidence type="ECO:0000313" key="3">
    <source>
        <dbReference type="EMBL" id="GME73156.1"/>
    </source>
</evidence>
<evidence type="ECO:0000259" key="2">
    <source>
        <dbReference type="Pfam" id="PF11817"/>
    </source>
</evidence>
<dbReference type="EMBL" id="BSXN01001462">
    <property type="protein sequence ID" value="GME73156.1"/>
    <property type="molecule type" value="Genomic_DNA"/>
</dbReference>
<feature type="region of interest" description="Disordered" evidence="1">
    <location>
        <begin position="117"/>
        <end position="137"/>
    </location>
</feature>
<name>A0A9W6T593_CANBO</name>
<keyword evidence="4" id="KW-1185">Reference proteome</keyword>
<evidence type="ECO:0000313" key="4">
    <source>
        <dbReference type="Proteomes" id="UP001165120"/>
    </source>
</evidence>
<dbReference type="SUPFAM" id="SSF48452">
    <property type="entry name" value="TPR-like"/>
    <property type="match status" value="1"/>
</dbReference>